<evidence type="ECO:0000256" key="3">
    <source>
        <dbReference type="ARBA" id="ARBA00023027"/>
    </source>
</evidence>
<proteinExistence type="inferred from homology"/>
<keyword evidence="2" id="KW-0125">Carotenoid biosynthesis</keyword>
<organism evidence="4 5">
    <name type="scientific">Sphingomonas mollis</name>
    <dbReference type="NCBI Taxonomy" id="2795726"/>
    <lineage>
        <taxon>Bacteria</taxon>
        <taxon>Pseudomonadati</taxon>
        <taxon>Pseudomonadota</taxon>
        <taxon>Alphaproteobacteria</taxon>
        <taxon>Sphingomonadales</taxon>
        <taxon>Sphingomonadaceae</taxon>
        <taxon>Sphingomonas</taxon>
    </lineage>
</organism>
<evidence type="ECO:0000313" key="4">
    <source>
        <dbReference type="EMBL" id="MBJ6122846.1"/>
    </source>
</evidence>
<dbReference type="InterPro" id="IPR008461">
    <property type="entry name" value="CrtY"/>
</dbReference>
<dbReference type="SUPFAM" id="SSF51905">
    <property type="entry name" value="FAD/NAD(P)-binding domain"/>
    <property type="match status" value="1"/>
</dbReference>
<dbReference type="EMBL" id="JAELXS010000007">
    <property type="protein sequence ID" value="MBJ6122846.1"/>
    <property type="molecule type" value="Genomic_DNA"/>
</dbReference>
<dbReference type="InterPro" id="IPR036188">
    <property type="entry name" value="FAD/NAD-bd_sf"/>
</dbReference>
<keyword evidence="4" id="KW-0413">Isomerase</keyword>
<dbReference type="Pfam" id="PF05834">
    <property type="entry name" value="Lycopene_cycl"/>
    <property type="match status" value="1"/>
</dbReference>
<dbReference type="EC" id="5.5.1.19" evidence="4"/>
<dbReference type="NCBIfam" id="TIGR01789">
    <property type="entry name" value="lycopene_cycl"/>
    <property type="match status" value="1"/>
</dbReference>
<keyword evidence="3" id="KW-0520">NAD</keyword>
<evidence type="ECO:0000313" key="5">
    <source>
        <dbReference type="Proteomes" id="UP000640426"/>
    </source>
</evidence>
<evidence type="ECO:0000256" key="2">
    <source>
        <dbReference type="ARBA" id="ARBA00022746"/>
    </source>
</evidence>
<dbReference type="RefSeq" id="WP_199039035.1">
    <property type="nucleotide sequence ID" value="NZ_JAELXS010000007.1"/>
</dbReference>
<keyword evidence="5" id="KW-1185">Reference proteome</keyword>
<reference evidence="5" key="1">
    <citation type="submission" date="2020-12" db="EMBL/GenBank/DDBJ databases">
        <title>Hymenobacter sp.</title>
        <authorList>
            <person name="Kim M.K."/>
        </authorList>
    </citation>
    <scope>NUCLEOTIDE SEQUENCE [LARGE SCALE GENOMIC DNA]</scope>
    <source>
        <strain evidence="5">BT553</strain>
    </source>
</reference>
<dbReference type="Gene3D" id="3.50.50.60">
    <property type="entry name" value="FAD/NAD(P)-binding domain"/>
    <property type="match status" value="1"/>
</dbReference>
<dbReference type="PANTHER" id="PTHR39757:SF5">
    <property type="entry name" value="OS02G0190600 PROTEIN"/>
    <property type="match status" value="1"/>
</dbReference>
<comment type="caution">
    <text evidence="4">The sequence shown here is derived from an EMBL/GenBank/DDBJ whole genome shotgun (WGS) entry which is preliminary data.</text>
</comment>
<dbReference type="Proteomes" id="UP000640426">
    <property type="component" value="Unassembled WGS sequence"/>
</dbReference>
<name>A0ABS0XS31_9SPHN</name>
<dbReference type="PANTHER" id="PTHR39757">
    <property type="match status" value="1"/>
</dbReference>
<dbReference type="InterPro" id="IPR010108">
    <property type="entry name" value="Lycopene_cyclase_b/e"/>
</dbReference>
<accession>A0ABS0XS31</accession>
<dbReference type="NCBIfam" id="TIGR01790">
    <property type="entry name" value="carotene-cycl"/>
    <property type="match status" value="1"/>
</dbReference>
<comment type="similarity">
    <text evidence="1">Belongs to the lycopene cyclase family.</text>
</comment>
<sequence length="390" mass="42442">MATVHHCDVAIVGAGLAGGLIALALRARHPTLDVRLVDAAPVVGGNHRWSFFGGDVAADALWLVKPLVTHSWPDHAIRFPSHARTIDEPYYSIESERLDEVVRRAMPASALMLGRKVLAASATAVVLADGDRIEATGVIDTRGPGDLSTLDLGWQKFVGRELRLAAAHDQPVPIIMDATVPQIDGYRFVYCLPLAPDRMFVEDTYYSDTPDIDHAALGARIHDYAATRGWAVEQAANEESGVLPVAMGGDFEAYWRSTGKVAKAGMRAGMFHPTTGYSLPDAVRTAMMIADRRDFGGMALHDATHAMAKATWAARGFYRMLDTMLFKAAEPAERYRVLERFYTLSPRLIGRFYAGQSTMTDKARVLTGKPPVPISRAVRAILGADLRTGA</sequence>
<dbReference type="GO" id="GO:0016853">
    <property type="term" value="F:isomerase activity"/>
    <property type="evidence" value="ECO:0007669"/>
    <property type="project" value="UniProtKB-KW"/>
</dbReference>
<protein>
    <submittedName>
        <fullName evidence="4">Lycopene beta-cyclase CrtY</fullName>
        <ecNumber evidence="4">5.5.1.19</ecNumber>
    </submittedName>
</protein>
<evidence type="ECO:0000256" key="1">
    <source>
        <dbReference type="ARBA" id="ARBA00006599"/>
    </source>
</evidence>
<gene>
    <name evidence="4" type="primary">crtY</name>
    <name evidence="4" type="ORF">JAO74_13690</name>
</gene>